<keyword evidence="2" id="KW-1185">Reference proteome</keyword>
<name>A0ABU5AN48_9HYPH</name>
<reference evidence="1 2" key="1">
    <citation type="submission" date="2023-08" db="EMBL/GenBank/DDBJ databases">
        <title>Implementing the SeqCode for naming new Mesorhizobium species isolated from Vachellia karroo root nodules.</title>
        <authorList>
            <person name="Van Lill M."/>
        </authorList>
    </citation>
    <scope>NUCLEOTIDE SEQUENCE [LARGE SCALE GENOMIC DNA]</scope>
    <source>
        <strain evidence="1 2">VK4B</strain>
    </source>
</reference>
<comment type="caution">
    <text evidence="1">The sequence shown here is derived from an EMBL/GenBank/DDBJ whole genome shotgun (WGS) entry which is preliminary data.</text>
</comment>
<evidence type="ECO:0008006" key="3">
    <source>
        <dbReference type="Google" id="ProtNLM"/>
    </source>
</evidence>
<evidence type="ECO:0000313" key="1">
    <source>
        <dbReference type="EMBL" id="MDX8538698.1"/>
    </source>
</evidence>
<evidence type="ECO:0000313" key="2">
    <source>
        <dbReference type="Proteomes" id="UP001276564"/>
    </source>
</evidence>
<dbReference type="EMBL" id="JAVIIP010000006">
    <property type="protein sequence ID" value="MDX8538698.1"/>
    <property type="molecule type" value="Genomic_DNA"/>
</dbReference>
<sequence length="107" mass="12453">MPLIAFRENVDERRFRRLARLLQGIQTDMQRESAELRRSAERMTESAAFSLAAMENGDNPERMAAKIDTLTRNLAMNRMRQVSLQQQLSILDRTRARLSRILPSHRA</sequence>
<protein>
    <recommendedName>
        <fullName evidence="3">Periplasmic heavy metal sensor</fullName>
    </recommendedName>
</protein>
<dbReference type="RefSeq" id="WP_320320588.1">
    <property type="nucleotide sequence ID" value="NZ_JAVIIP010000006.1"/>
</dbReference>
<proteinExistence type="predicted"/>
<gene>
    <name evidence="1" type="ORF">RFM23_13840</name>
</gene>
<dbReference type="Proteomes" id="UP001276564">
    <property type="component" value="Unassembled WGS sequence"/>
</dbReference>
<accession>A0ABU5AN48</accession>
<organism evidence="1 2">
    <name type="scientific">Mesorhizobium abyssinicae</name>
    <dbReference type="NCBI Taxonomy" id="1209958"/>
    <lineage>
        <taxon>Bacteria</taxon>
        <taxon>Pseudomonadati</taxon>
        <taxon>Pseudomonadota</taxon>
        <taxon>Alphaproteobacteria</taxon>
        <taxon>Hyphomicrobiales</taxon>
        <taxon>Phyllobacteriaceae</taxon>
        <taxon>Mesorhizobium</taxon>
    </lineage>
</organism>